<feature type="transmembrane region" description="Helical" evidence="1">
    <location>
        <begin position="12"/>
        <end position="40"/>
    </location>
</feature>
<dbReference type="InterPro" id="IPR036938">
    <property type="entry name" value="PAP2/HPO_sf"/>
</dbReference>
<dbReference type="InterPro" id="IPR000326">
    <property type="entry name" value="PAP2/HPO"/>
</dbReference>
<feature type="transmembrane region" description="Helical" evidence="1">
    <location>
        <begin position="60"/>
        <end position="80"/>
    </location>
</feature>
<dbReference type="AlphaFoldDB" id="A0A3S4MDU6"/>
<sequence>MPRLDLSLTGRWLLAGWIAAVALFCGAPSVDLAISGLFWHAGAGFDVITNPLWEWLRQRLWDLALIVLVVAIVAMVRAFAKGRNVWGLPSRAWGFVVTLYLLGPGLIVNGVLKAYSGRARPAFVTEFGGTKLFTPAGQFADQCTRNCSFVSGEVSAAVALAVALWLASVLWSRIERWQRLYLRAVALFIPAFVIVQRVATGRHFASDAVFAALITLTLAWGLYALFAGQLPRRRNAAGAPGGRC</sequence>
<keyword evidence="1" id="KW-0812">Transmembrane</keyword>
<name>A0A3S4MDU6_9RHOB</name>
<feature type="transmembrane region" description="Helical" evidence="1">
    <location>
        <begin position="92"/>
        <end position="112"/>
    </location>
</feature>
<accession>A0A3S4MDU6</accession>
<gene>
    <name evidence="3" type="ORF">EOW66_17430</name>
</gene>
<evidence type="ECO:0000256" key="1">
    <source>
        <dbReference type="SAM" id="Phobius"/>
    </source>
</evidence>
<reference evidence="4" key="1">
    <citation type="submission" date="2019-01" db="EMBL/GenBank/DDBJ databases">
        <title>Sinorhodobacter populi sp. nov. isolated from the symptomatic bark tissue of Populus euramericana canker.</title>
        <authorList>
            <person name="Li Y."/>
        </authorList>
    </citation>
    <scope>NUCLEOTIDE SEQUENCE [LARGE SCALE GENOMIC DNA]</scope>
    <source>
        <strain evidence="4">CGMCC 1.12963</strain>
    </source>
</reference>
<dbReference type="SUPFAM" id="SSF48317">
    <property type="entry name" value="Acid phosphatase/Vanadium-dependent haloperoxidase"/>
    <property type="match status" value="1"/>
</dbReference>
<dbReference type="RefSeq" id="WP_128157614.1">
    <property type="nucleotide sequence ID" value="NZ_JBHSOM010000022.1"/>
</dbReference>
<feature type="transmembrane region" description="Helical" evidence="1">
    <location>
        <begin position="154"/>
        <end position="171"/>
    </location>
</feature>
<feature type="domain" description="Phosphatidic acid phosphatase type 2/haloperoxidase" evidence="2">
    <location>
        <begin position="100"/>
        <end position="226"/>
    </location>
</feature>
<reference evidence="3 4" key="2">
    <citation type="submission" date="2019-01" db="EMBL/GenBank/DDBJ databases">
        <title>Sinorhodobacter populi sp. nov. isolated from the symptomatic bark tissue of Populus euramericana canker.</title>
        <authorList>
            <person name="Xu G."/>
        </authorList>
    </citation>
    <scope>NUCLEOTIDE SEQUENCE [LARGE SCALE GENOMIC DNA]</scope>
    <source>
        <strain evidence="3 4">CGMCC 1.12963</strain>
    </source>
</reference>
<dbReference type="Proteomes" id="UP000288071">
    <property type="component" value="Unassembled WGS sequence"/>
</dbReference>
<comment type="caution">
    <text evidence="3">The sequence shown here is derived from an EMBL/GenBank/DDBJ whole genome shotgun (WGS) entry which is preliminary data.</text>
</comment>
<organism evidence="3 4">
    <name type="scientific">Paenirhodobacter huangdaonensis</name>
    <dbReference type="NCBI Taxonomy" id="2501515"/>
    <lineage>
        <taxon>Bacteria</taxon>
        <taxon>Pseudomonadati</taxon>
        <taxon>Pseudomonadota</taxon>
        <taxon>Alphaproteobacteria</taxon>
        <taxon>Rhodobacterales</taxon>
        <taxon>Rhodobacter group</taxon>
        <taxon>Paenirhodobacter</taxon>
    </lineage>
</organism>
<keyword evidence="1" id="KW-0472">Membrane</keyword>
<proteinExistence type="predicted"/>
<keyword evidence="1" id="KW-1133">Transmembrane helix</keyword>
<evidence type="ECO:0000313" key="3">
    <source>
        <dbReference type="EMBL" id="RWR48901.1"/>
    </source>
</evidence>
<evidence type="ECO:0000313" key="4">
    <source>
        <dbReference type="Proteomes" id="UP000288071"/>
    </source>
</evidence>
<keyword evidence="4" id="KW-1185">Reference proteome</keyword>
<protein>
    <submittedName>
        <fullName evidence="3">Phosphatase PAP2 family protein</fullName>
    </submittedName>
</protein>
<dbReference type="Pfam" id="PF01569">
    <property type="entry name" value="PAP2"/>
    <property type="match status" value="1"/>
</dbReference>
<feature type="transmembrane region" description="Helical" evidence="1">
    <location>
        <begin position="205"/>
        <end position="226"/>
    </location>
</feature>
<dbReference type="EMBL" id="SAVA01000013">
    <property type="protein sequence ID" value="RWR48901.1"/>
    <property type="molecule type" value="Genomic_DNA"/>
</dbReference>
<dbReference type="Gene3D" id="1.20.144.10">
    <property type="entry name" value="Phosphatidic acid phosphatase type 2/haloperoxidase"/>
    <property type="match status" value="1"/>
</dbReference>
<feature type="transmembrane region" description="Helical" evidence="1">
    <location>
        <begin position="180"/>
        <end position="199"/>
    </location>
</feature>
<evidence type="ECO:0000259" key="2">
    <source>
        <dbReference type="Pfam" id="PF01569"/>
    </source>
</evidence>